<dbReference type="InterPro" id="IPR010992">
    <property type="entry name" value="IHF-like_DNA-bd_dom_sf"/>
</dbReference>
<sequence length="170" mass="18486">MITYSTFMWKSPLDESAVEKAYAKNQVTKVMTFDEFVKHISDHNGVFTRGTVKGVVSDTCSCLVEMLLNGYKVQFGELGTFGLSITCEPAESLAKFTADNIKAVNILFTPGKDFENLRSKAEFVPVASRAAQTATLKAEKEMLDTVDLAAAKGKTPSDGEDSNPESPSEI</sequence>
<evidence type="ECO:0000256" key="2">
    <source>
        <dbReference type="SAM" id="MobiDB-lite"/>
    </source>
</evidence>
<proteinExistence type="predicted"/>
<dbReference type="GO" id="GO:0003677">
    <property type="term" value="F:DNA binding"/>
    <property type="evidence" value="ECO:0007669"/>
    <property type="project" value="UniProtKB-KW"/>
</dbReference>
<comment type="caution">
    <text evidence="4">The sequence shown here is derived from an EMBL/GenBank/DDBJ whole genome shotgun (WGS) entry which is preliminary data.</text>
</comment>
<dbReference type="Proteomes" id="UP000886740">
    <property type="component" value="Unassembled WGS sequence"/>
</dbReference>
<evidence type="ECO:0000313" key="4">
    <source>
        <dbReference type="EMBL" id="HIX75498.1"/>
    </source>
</evidence>
<evidence type="ECO:0000259" key="3">
    <source>
        <dbReference type="Pfam" id="PF18291"/>
    </source>
</evidence>
<dbReference type="EMBL" id="DXEL01000073">
    <property type="protein sequence ID" value="HIX75498.1"/>
    <property type="molecule type" value="Genomic_DNA"/>
</dbReference>
<feature type="region of interest" description="Disordered" evidence="2">
    <location>
        <begin position="147"/>
        <end position="170"/>
    </location>
</feature>
<name>A0A9D1X9P4_9BACT</name>
<dbReference type="SUPFAM" id="SSF47729">
    <property type="entry name" value="IHF-like DNA-binding proteins"/>
    <property type="match status" value="1"/>
</dbReference>
<dbReference type="NCBIfam" id="TIGR01201">
    <property type="entry name" value="HU_rel"/>
    <property type="match status" value="1"/>
</dbReference>
<feature type="domain" description="HU" evidence="3">
    <location>
        <begin position="3"/>
        <end position="122"/>
    </location>
</feature>
<protein>
    <submittedName>
        <fullName evidence="4">DNA-binding protein</fullName>
    </submittedName>
</protein>
<keyword evidence="1 4" id="KW-0238">DNA-binding</keyword>
<organism evidence="4 5">
    <name type="scientific">Candidatus Parabacteroides intestinipullorum</name>
    <dbReference type="NCBI Taxonomy" id="2838723"/>
    <lineage>
        <taxon>Bacteria</taxon>
        <taxon>Pseudomonadati</taxon>
        <taxon>Bacteroidota</taxon>
        <taxon>Bacteroidia</taxon>
        <taxon>Bacteroidales</taxon>
        <taxon>Tannerellaceae</taxon>
        <taxon>Parabacteroides</taxon>
    </lineage>
</organism>
<accession>A0A9D1X9P4</accession>
<dbReference type="AlphaFoldDB" id="A0A9D1X9P4"/>
<reference evidence="4" key="2">
    <citation type="submission" date="2021-04" db="EMBL/GenBank/DDBJ databases">
        <authorList>
            <person name="Gilroy R."/>
        </authorList>
    </citation>
    <scope>NUCLEOTIDE SEQUENCE</scope>
    <source>
        <strain evidence="4">ChiGjej6B6-14162</strain>
    </source>
</reference>
<evidence type="ECO:0000256" key="1">
    <source>
        <dbReference type="ARBA" id="ARBA00023125"/>
    </source>
</evidence>
<dbReference type="InterPro" id="IPR041607">
    <property type="entry name" value="HU-HIG"/>
</dbReference>
<evidence type="ECO:0000313" key="5">
    <source>
        <dbReference type="Proteomes" id="UP000886740"/>
    </source>
</evidence>
<dbReference type="Pfam" id="PF18291">
    <property type="entry name" value="HU-HIG"/>
    <property type="match status" value="1"/>
</dbReference>
<gene>
    <name evidence="4" type="ORF">H9977_10770</name>
</gene>
<dbReference type="InterPro" id="IPR005902">
    <property type="entry name" value="HU_DNA-bd_put"/>
</dbReference>
<reference evidence="4" key="1">
    <citation type="journal article" date="2021" name="PeerJ">
        <title>Extensive microbial diversity within the chicken gut microbiome revealed by metagenomics and culture.</title>
        <authorList>
            <person name="Gilroy R."/>
            <person name="Ravi A."/>
            <person name="Getino M."/>
            <person name="Pursley I."/>
            <person name="Horton D.L."/>
            <person name="Alikhan N.F."/>
            <person name="Baker D."/>
            <person name="Gharbi K."/>
            <person name="Hall N."/>
            <person name="Watson M."/>
            <person name="Adriaenssens E.M."/>
            <person name="Foster-Nyarko E."/>
            <person name="Jarju S."/>
            <person name="Secka A."/>
            <person name="Antonio M."/>
            <person name="Oren A."/>
            <person name="Chaudhuri R.R."/>
            <person name="La Ragione R."/>
            <person name="Hildebrand F."/>
            <person name="Pallen M.J."/>
        </authorList>
    </citation>
    <scope>NUCLEOTIDE SEQUENCE</scope>
    <source>
        <strain evidence="4">ChiGjej6B6-14162</strain>
    </source>
</reference>